<evidence type="ECO:0008006" key="3">
    <source>
        <dbReference type="Google" id="ProtNLM"/>
    </source>
</evidence>
<dbReference type="InterPro" id="IPR046230">
    <property type="entry name" value="DUF6263"/>
</dbReference>
<dbReference type="Pfam" id="PF19777">
    <property type="entry name" value="DUF6263"/>
    <property type="match status" value="1"/>
</dbReference>
<accession>H9UH47</accession>
<dbReference type="AlphaFoldDB" id="H9UH47"/>
<organism evidence="1 2">
    <name type="scientific">Spirochaeta africana (strain ATCC 700263 / DSM 8902 / Z-7692)</name>
    <dbReference type="NCBI Taxonomy" id="889378"/>
    <lineage>
        <taxon>Bacteria</taxon>
        <taxon>Pseudomonadati</taxon>
        <taxon>Spirochaetota</taxon>
        <taxon>Spirochaetia</taxon>
        <taxon>Spirochaetales</taxon>
        <taxon>Spirochaetaceae</taxon>
        <taxon>Spirochaeta</taxon>
    </lineage>
</organism>
<gene>
    <name evidence="1" type="ordered locus">Spiaf_0745</name>
</gene>
<dbReference type="HOGENOM" id="CLU_857668_0_0_12"/>
<dbReference type="STRING" id="889378.Spiaf_0745"/>
<dbReference type="KEGG" id="sfc:Spiaf_0745"/>
<sequence length="324" mass="35553">MDRMVKSRRGVFLVAAGMMVVLLVTGCRTAGAGDGPHDLRLALQPGETYSFNMLVQQTIDQQIMGMDINTTQDIASGYEYRVLEVADDGSMLLGVTLHNISMESATSAPDISPEDQAEMMEALNESFDMLNEASRDLEFRLRVTPKGEILSIDGVEAWLEGYLAAIDKQDTEHGKAAREMAESLLGPDMFKQSWRQAFGYIPEHPVMVGDSWTYTLEMDQGLAMQAVSEYTLLAATDSTYELSVTGSVRSGNEHSDFLLELEQQGVKVDLVMDGVLHGTLTLDRLTGWTLASELSMTADAEMLLSVGEESLTATMQLQSVTRVQ</sequence>
<evidence type="ECO:0000313" key="1">
    <source>
        <dbReference type="EMBL" id="AFG36840.1"/>
    </source>
</evidence>
<dbReference type="EMBL" id="CP003282">
    <property type="protein sequence ID" value="AFG36840.1"/>
    <property type="molecule type" value="Genomic_DNA"/>
</dbReference>
<dbReference type="PROSITE" id="PS51257">
    <property type="entry name" value="PROKAR_LIPOPROTEIN"/>
    <property type="match status" value="1"/>
</dbReference>
<evidence type="ECO:0000313" key="2">
    <source>
        <dbReference type="Proteomes" id="UP000007383"/>
    </source>
</evidence>
<dbReference type="Proteomes" id="UP000007383">
    <property type="component" value="Chromosome"/>
</dbReference>
<name>H9UH47_SPIAZ</name>
<proteinExistence type="predicted"/>
<reference evidence="2" key="1">
    <citation type="journal article" date="2013" name="Stand. Genomic Sci.">
        <title>Complete genome sequence of the halophilic bacterium Spirochaeta africana type strain (Z-7692(T)) from the alkaline Lake Magadi in the East African Rift.</title>
        <authorList>
            <person name="Liolos K."/>
            <person name="Abt B."/>
            <person name="Scheuner C."/>
            <person name="Teshima H."/>
            <person name="Held B."/>
            <person name="Lapidus A."/>
            <person name="Nolan M."/>
            <person name="Lucas S."/>
            <person name="Deshpande S."/>
            <person name="Cheng J.F."/>
            <person name="Tapia R."/>
            <person name="Goodwin L.A."/>
            <person name="Pitluck S."/>
            <person name="Pagani I."/>
            <person name="Ivanova N."/>
            <person name="Mavromatis K."/>
            <person name="Mikhailova N."/>
            <person name="Huntemann M."/>
            <person name="Pati A."/>
            <person name="Chen A."/>
            <person name="Palaniappan K."/>
            <person name="Land M."/>
            <person name="Rohde M."/>
            <person name="Tindall B.J."/>
            <person name="Detter J.C."/>
            <person name="Goker M."/>
            <person name="Bristow J."/>
            <person name="Eisen J.A."/>
            <person name="Markowitz V."/>
            <person name="Hugenholtz P."/>
            <person name="Woyke T."/>
            <person name="Klenk H.P."/>
            <person name="Kyrpides N.C."/>
        </authorList>
    </citation>
    <scope>NUCLEOTIDE SEQUENCE</scope>
    <source>
        <strain evidence="2">ATCC 700263 / DSM 8902 / Z-7692</strain>
    </source>
</reference>
<dbReference type="PATRIC" id="fig|889378.3.peg.751"/>
<protein>
    <recommendedName>
        <fullName evidence="3">Lipoprotein</fullName>
    </recommendedName>
</protein>
<dbReference type="eggNOG" id="ENOG50330VQ">
    <property type="taxonomic scope" value="Bacteria"/>
</dbReference>
<keyword evidence="2" id="KW-1185">Reference proteome</keyword>